<dbReference type="AlphaFoldDB" id="A0A7S2VUD4"/>
<organism evidence="1">
    <name type="scientific">Norrisiella sphaerica</name>
    <dbReference type="NCBI Taxonomy" id="552664"/>
    <lineage>
        <taxon>Eukaryota</taxon>
        <taxon>Sar</taxon>
        <taxon>Rhizaria</taxon>
        <taxon>Cercozoa</taxon>
        <taxon>Chlorarachniophyceae</taxon>
        <taxon>Norrisiella</taxon>
    </lineage>
</organism>
<gene>
    <name evidence="1" type="ORF">NSPH01132_LOCUS784</name>
</gene>
<accession>A0A7S2VUD4</accession>
<proteinExistence type="predicted"/>
<protein>
    <submittedName>
        <fullName evidence="1">Uncharacterized protein</fullName>
    </submittedName>
</protein>
<reference evidence="1" key="1">
    <citation type="submission" date="2021-01" db="EMBL/GenBank/DDBJ databases">
        <authorList>
            <person name="Corre E."/>
            <person name="Pelletier E."/>
            <person name="Niang G."/>
            <person name="Scheremetjew M."/>
            <person name="Finn R."/>
            <person name="Kale V."/>
            <person name="Holt S."/>
            <person name="Cochrane G."/>
            <person name="Meng A."/>
            <person name="Brown T."/>
            <person name="Cohen L."/>
        </authorList>
    </citation>
    <scope>NUCLEOTIDE SEQUENCE</scope>
    <source>
        <strain evidence="1">BC52</strain>
    </source>
</reference>
<name>A0A7S2VUD4_9EUKA</name>
<dbReference type="EMBL" id="HBHC01001370">
    <property type="protein sequence ID" value="CAD9650838.1"/>
    <property type="molecule type" value="Transcribed_RNA"/>
</dbReference>
<evidence type="ECO:0000313" key="1">
    <source>
        <dbReference type="EMBL" id="CAD9650838.1"/>
    </source>
</evidence>
<sequence length="183" mass="22231">MLLKMEVIKSLPLKIIGFVNTVDIEEEIATVMHYILNNTIFQIKEINEAFFKKILYIYTRKRPFKLTNIQSNYVGKMQNNKNSLDIYRYFFSKVMPLIYLTGQFHSDIFLEYSVYLKLFYGKYFLSKFINYLSYLYRLMYTPSRIIDKKWLNGKCWILSRIVLLKITKFPRKRKYSNFQVCFN</sequence>